<dbReference type="OrthoDB" id="9794212at2"/>
<sequence>MNVYDFDQTIYHGDSTVDFYFYCLRHKPLMLRTVPGTIGGFALYGAKLWDKTKAKQQMYRFLTAIGDSEQVVQEFWRTHIRNIKPWYIEKTWREDDVIISASPEFLLKPACEQLGIKYLMASRVDAHTGKYTGVNCWGEEKVRRFREVFGDAQIETFYSDSLSDTPLAREAQTAWIVRGDELIPWAEWEKRKKKK</sequence>
<evidence type="ECO:0000313" key="1">
    <source>
        <dbReference type="EMBL" id="OUM20418.1"/>
    </source>
</evidence>
<dbReference type="InterPro" id="IPR023214">
    <property type="entry name" value="HAD_sf"/>
</dbReference>
<dbReference type="NCBIfam" id="TIGR01488">
    <property type="entry name" value="HAD-SF-IB"/>
    <property type="match status" value="1"/>
</dbReference>
<reference evidence="1 2" key="1">
    <citation type="submission" date="2017-05" db="EMBL/GenBank/DDBJ databases">
        <title>Butyricicoccus porcorum sp. nov. a butyrate-producing bacterium from the swine intestinal tract.</title>
        <authorList>
            <person name="Trachsel J."/>
            <person name="Humphrey S."/>
            <person name="Allen H.K."/>
        </authorList>
    </citation>
    <scope>NUCLEOTIDE SEQUENCE [LARGE SCALE GENOMIC DNA]</scope>
    <source>
        <strain evidence="1">BB10</strain>
    </source>
</reference>
<evidence type="ECO:0000313" key="2">
    <source>
        <dbReference type="Proteomes" id="UP000194903"/>
    </source>
</evidence>
<organism evidence="1 2">
    <name type="scientific">Butyricicoccus porcorum</name>
    <dbReference type="NCBI Taxonomy" id="1945634"/>
    <lineage>
        <taxon>Bacteria</taxon>
        <taxon>Bacillati</taxon>
        <taxon>Bacillota</taxon>
        <taxon>Clostridia</taxon>
        <taxon>Eubacteriales</taxon>
        <taxon>Butyricicoccaceae</taxon>
        <taxon>Butyricicoccus</taxon>
    </lineage>
</organism>
<dbReference type="Gene3D" id="1.20.1440.100">
    <property type="entry name" value="SG protein - dephosphorylation function"/>
    <property type="match status" value="1"/>
</dbReference>
<dbReference type="InterPro" id="IPR036412">
    <property type="entry name" value="HAD-like_sf"/>
</dbReference>
<dbReference type="AlphaFoldDB" id="A0A252F3P8"/>
<dbReference type="Gene3D" id="3.40.50.1000">
    <property type="entry name" value="HAD superfamily/HAD-like"/>
    <property type="match status" value="1"/>
</dbReference>
<proteinExistence type="predicted"/>
<gene>
    <name evidence="1" type="ORF">CBW42_06165</name>
</gene>
<dbReference type="RefSeq" id="WP_087018809.1">
    <property type="nucleotide sequence ID" value="NZ_CP178353.1"/>
</dbReference>
<dbReference type="Pfam" id="PF12710">
    <property type="entry name" value="HAD"/>
    <property type="match status" value="1"/>
</dbReference>
<comment type="caution">
    <text evidence="1">The sequence shown here is derived from an EMBL/GenBank/DDBJ whole genome shotgun (WGS) entry which is preliminary data.</text>
</comment>
<evidence type="ECO:0008006" key="3">
    <source>
        <dbReference type="Google" id="ProtNLM"/>
    </source>
</evidence>
<protein>
    <recommendedName>
        <fullName evidence="3">Phosphoserine phosphatase</fullName>
    </recommendedName>
</protein>
<dbReference type="SUPFAM" id="SSF56784">
    <property type="entry name" value="HAD-like"/>
    <property type="match status" value="1"/>
</dbReference>
<keyword evidence="2" id="KW-1185">Reference proteome</keyword>
<dbReference type="EMBL" id="NHOC01000005">
    <property type="protein sequence ID" value="OUM20418.1"/>
    <property type="molecule type" value="Genomic_DNA"/>
</dbReference>
<name>A0A252F3P8_9FIRM</name>
<accession>A0A252F3P8</accession>
<dbReference type="Proteomes" id="UP000194903">
    <property type="component" value="Unassembled WGS sequence"/>
</dbReference>